<dbReference type="HOGENOM" id="CLU_043243_0_0_11"/>
<dbReference type="Gene3D" id="3.30.420.10">
    <property type="entry name" value="Ribonuclease H-like superfamily/Ribonuclease H"/>
    <property type="match status" value="1"/>
</dbReference>
<dbReference type="EMBL" id="CP009302">
    <property type="protein sequence ID" value="AJC12598.1"/>
    <property type="molecule type" value="Genomic_DNA"/>
</dbReference>
<accession>A0A0A8B729</accession>
<dbReference type="InterPro" id="IPR036397">
    <property type="entry name" value="RNaseH_sf"/>
</dbReference>
<dbReference type="Proteomes" id="UP000031121">
    <property type="component" value="Chromosome"/>
</dbReference>
<sequence length="323" mass="36592">MNIDQALEHANAFAFPDFLLAFGDEAIETECAKNEEAIKILTEAFMTQDNPGFGFDLVLELADRNRELADQLESDRVERMRGLNLSRGLSDDDLVRAIAKLRRCRPETVLKETVQRRQPIATAYAGGNGMCGTVVGIDIETTSRHPDRGRIINIGWELMELKADAEPYGAASLFCGLPAEYEQKGVPLANIHKITWDNVKDEKPLRENPELQAKLLQVLESHPYMAHNAAFEDSWFMLNLKGYAEGRKAGRIIPIDTRDICRNLDRETQFMPFDAKPAALENWARRRGTLAPDQAERHLGLDDADLMLRTVREEIRERNLFKA</sequence>
<reference evidence="2" key="1">
    <citation type="submission" date="2014-08" db="EMBL/GenBank/DDBJ databases">
        <title>Coriobacteriaceae sp. complete genome.</title>
        <authorList>
            <person name="Looft T."/>
            <person name="Bayles D.O."/>
            <person name="Stanton T.B."/>
        </authorList>
    </citation>
    <scope>NUCLEOTIDE SEQUENCE [LARGE SCALE GENOMIC DNA]</scope>
    <source>
        <strain evidence="2">68-1-3</strain>
    </source>
</reference>
<dbReference type="STRING" id="1531429.JI75_07965"/>
<dbReference type="AlphaFoldDB" id="A0A0A8B729"/>
<dbReference type="GO" id="GO:0003676">
    <property type="term" value="F:nucleic acid binding"/>
    <property type="evidence" value="ECO:0007669"/>
    <property type="project" value="InterPro"/>
</dbReference>
<proteinExistence type="predicted"/>
<dbReference type="InterPro" id="IPR012337">
    <property type="entry name" value="RNaseH-like_sf"/>
</dbReference>
<dbReference type="SUPFAM" id="SSF53098">
    <property type="entry name" value="Ribonuclease H-like"/>
    <property type="match status" value="1"/>
</dbReference>
<organism evidence="1 2">
    <name type="scientific">Berryella intestinalis</name>
    <dbReference type="NCBI Taxonomy" id="1531429"/>
    <lineage>
        <taxon>Bacteria</taxon>
        <taxon>Bacillati</taxon>
        <taxon>Actinomycetota</taxon>
        <taxon>Coriobacteriia</taxon>
        <taxon>Eggerthellales</taxon>
        <taxon>Eggerthellaceae</taxon>
        <taxon>Berryella</taxon>
    </lineage>
</organism>
<evidence type="ECO:0000313" key="1">
    <source>
        <dbReference type="EMBL" id="AJC12598.1"/>
    </source>
</evidence>
<evidence type="ECO:0000313" key="2">
    <source>
        <dbReference type="Proteomes" id="UP000031121"/>
    </source>
</evidence>
<dbReference type="RefSeq" id="WP_039690032.1">
    <property type="nucleotide sequence ID" value="NZ_CP009302.1"/>
</dbReference>
<dbReference type="KEGG" id="cbac:JI75_07965"/>
<name>A0A0A8B729_9ACTN</name>
<reference evidence="1 2" key="2">
    <citation type="journal article" date="2015" name="Genome Announc.">
        <title>Complete Genome Sequence of Coriobacteriaceae Strain 68-1-3, a Novel Mucus-Degrading Isolate from the Swine Intestinal Tract.</title>
        <authorList>
            <person name="Looft T."/>
            <person name="Bayles D.O."/>
            <person name="Alt D.P."/>
            <person name="Stanton T.B."/>
        </authorList>
    </citation>
    <scope>NUCLEOTIDE SEQUENCE [LARGE SCALE GENOMIC DNA]</scope>
    <source>
        <strain evidence="1 2">68-1-3</strain>
    </source>
</reference>
<keyword evidence="2" id="KW-1185">Reference proteome</keyword>
<protein>
    <submittedName>
        <fullName evidence="1">DNA polymerase</fullName>
    </submittedName>
</protein>
<gene>
    <name evidence="1" type="ORF">JI75_07965</name>
</gene>